<accession>A0A099T3H8</accession>
<keyword evidence="1" id="KW-0547">Nucleotide-binding</keyword>
<dbReference type="OrthoDB" id="39583at2157"/>
<name>A0A099T3H8_METMT</name>
<dbReference type="GO" id="GO:0004386">
    <property type="term" value="F:helicase activity"/>
    <property type="evidence" value="ECO:0007669"/>
    <property type="project" value="UniProtKB-KW"/>
</dbReference>
<protein>
    <submittedName>
        <fullName evidence="7">DEAD/DEAH box helicase</fullName>
    </submittedName>
</protein>
<organism evidence="7 8">
    <name type="scientific">Methanococcoides methylutens</name>
    <dbReference type="NCBI Taxonomy" id="2226"/>
    <lineage>
        <taxon>Archaea</taxon>
        <taxon>Methanobacteriati</taxon>
        <taxon>Methanobacteriota</taxon>
        <taxon>Stenosarchaea group</taxon>
        <taxon>Methanomicrobia</taxon>
        <taxon>Methanosarcinales</taxon>
        <taxon>Methanosarcinaceae</taxon>
        <taxon>Methanococcoides</taxon>
    </lineage>
</organism>
<reference evidence="7 8" key="1">
    <citation type="submission" date="2014-09" db="EMBL/GenBank/DDBJ databases">
        <title>Draft genome sequence of an obligately methylotrophic methanogen, Methanococcoides methylutens, isolated from marine sediment.</title>
        <authorList>
            <person name="Guan Y."/>
            <person name="Ngugi D.K."/>
            <person name="Blom J."/>
            <person name="Ali S."/>
            <person name="Ferry J.G."/>
            <person name="Stingl U."/>
        </authorList>
    </citation>
    <scope>NUCLEOTIDE SEQUENCE [LARGE SCALE GENOMIC DNA]</scope>
    <source>
        <strain evidence="7 8">DSM 2657</strain>
    </source>
</reference>
<dbReference type="SMART" id="SM00490">
    <property type="entry name" value="HELICc"/>
    <property type="match status" value="1"/>
</dbReference>
<dbReference type="PROSITE" id="PS51192">
    <property type="entry name" value="HELICASE_ATP_BIND_1"/>
    <property type="match status" value="1"/>
</dbReference>
<dbReference type="GO" id="GO:0140097">
    <property type="term" value="F:catalytic activity, acting on DNA"/>
    <property type="evidence" value="ECO:0007669"/>
    <property type="project" value="UniProtKB-ARBA"/>
</dbReference>
<evidence type="ECO:0000259" key="6">
    <source>
        <dbReference type="PROSITE" id="PS51194"/>
    </source>
</evidence>
<dbReference type="InterPro" id="IPR027417">
    <property type="entry name" value="P-loop_NTPase"/>
</dbReference>
<keyword evidence="3 7" id="KW-0347">Helicase</keyword>
<dbReference type="Pfam" id="PF19131">
    <property type="entry name" value="DUF5814"/>
    <property type="match status" value="1"/>
</dbReference>
<evidence type="ECO:0000256" key="2">
    <source>
        <dbReference type="ARBA" id="ARBA00022801"/>
    </source>
</evidence>
<evidence type="ECO:0000256" key="3">
    <source>
        <dbReference type="ARBA" id="ARBA00022806"/>
    </source>
</evidence>
<dbReference type="GO" id="GO:0003676">
    <property type="term" value="F:nucleic acid binding"/>
    <property type="evidence" value="ECO:0007669"/>
    <property type="project" value="InterPro"/>
</dbReference>
<sequence>MTLWTFLKAEKAKVIVMAIKDRKRLPQFTGELILRKTDAGPRPHKFRIFRDEKDELRPPQEFIDLLRMSERILIDIESEKKGAEDVKELLAGFHLDWEHAHVCRFCLLKKRFNFINKKSIKYHHELICEECAKEELDRALRNAHSYFGDEAAERIQQIMLTTRDLDRTIGMLSPEDLDLEYTRFDTIEAQTQFTQIKIKDIPLSKKFKKILLKKSDTLLPVQSLSVEKGLLKRRNQLVTSVTATGKTLIGEIAGIENIIRGQGKMLYLVPLVALANQKYDQFNKRYSELGLKASIRVGSSRIRTSKTKSMRRTLDSDIIVATYEGLDYILRSKDSDLLGQIGSVVIDEVHMIEDAERGHRVDGLIGRLKYVASGAQFIYLSATVAKPKLLAKRLNAELVEYEYRPVPIERHLLFCPESNKIRLMSKLVQDEYAKTSSKGHKGQTIIFTNSRRNCHRIAQALPISTAPYHAGLSMQERKKVERRFEKGELPVVVTTAALAAGVDFPASQVIFESLSMGIEWLTMQEFLQMLGRAGRPDFHDRGVVVVLATPQKSYTSEQTGTEEEVAIKLLNGEMEHTDVEYGEEEQMEEILATAAVTSSKRDLEAIHKGMLANYSLKALLSRLQKKKFLTIKGDNIALTKLGSIAAGHFLSVSKAFLIRDAVLSDHQPVEIITNLEFFEAVYFKYAAQISTALKINMPSRVFQGASMDIVLEGENLSRLEMKMQDQILNFATDFLTCGCKESPYCGCPERLFSEKIINLRVDGYDPIQIVNYLEDKYGITAYPGDLLGYLDDAIRNLDAVEKIAKAYSKKDLASSAKHLKKLIVR</sequence>
<dbReference type="PANTHER" id="PTHR47961">
    <property type="entry name" value="DNA POLYMERASE THETA, PUTATIVE (AFU_ORTHOLOGUE AFUA_1G05260)-RELATED"/>
    <property type="match status" value="1"/>
</dbReference>
<dbReference type="AlphaFoldDB" id="A0A099T3H8"/>
<comment type="caution">
    <text evidence="7">The sequence shown here is derived from an EMBL/GenBank/DDBJ whole genome shotgun (WGS) entry which is preliminary data.</text>
</comment>
<dbReference type="SMART" id="SM00487">
    <property type="entry name" value="DEXDc"/>
    <property type="match status" value="1"/>
</dbReference>
<evidence type="ECO:0000256" key="4">
    <source>
        <dbReference type="ARBA" id="ARBA00022840"/>
    </source>
</evidence>
<proteinExistence type="predicted"/>
<dbReference type="InterPro" id="IPR050474">
    <property type="entry name" value="Hel308_SKI2-like"/>
</dbReference>
<dbReference type="SUPFAM" id="SSF52540">
    <property type="entry name" value="P-loop containing nucleoside triphosphate hydrolases"/>
    <property type="match status" value="1"/>
</dbReference>
<dbReference type="GO" id="GO:0005524">
    <property type="term" value="F:ATP binding"/>
    <property type="evidence" value="ECO:0007669"/>
    <property type="project" value="UniProtKB-KW"/>
</dbReference>
<dbReference type="InterPro" id="IPR011545">
    <property type="entry name" value="DEAD/DEAH_box_helicase_dom"/>
</dbReference>
<dbReference type="Gene3D" id="3.40.50.300">
    <property type="entry name" value="P-loop containing nucleotide triphosphate hydrolases"/>
    <property type="match status" value="2"/>
</dbReference>
<dbReference type="InterPro" id="IPR014001">
    <property type="entry name" value="Helicase_ATP-bd"/>
</dbReference>
<dbReference type="Pfam" id="PF00270">
    <property type="entry name" value="DEAD"/>
    <property type="match status" value="1"/>
</dbReference>
<evidence type="ECO:0000256" key="1">
    <source>
        <dbReference type="ARBA" id="ARBA00022741"/>
    </source>
</evidence>
<dbReference type="InterPro" id="IPR001650">
    <property type="entry name" value="Helicase_C-like"/>
</dbReference>
<evidence type="ECO:0000259" key="5">
    <source>
        <dbReference type="PROSITE" id="PS51192"/>
    </source>
</evidence>
<dbReference type="EMBL" id="JRHO01000010">
    <property type="protein sequence ID" value="KGK98781.1"/>
    <property type="molecule type" value="Genomic_DNA"/>
</dbReference>
<keyword evidence="4" id="KW-0067">ATP-binding</keyword>
<evidence type="ECO:0000313" key="7">
    <source>
        <dbReference type="EMBL" id="KGK98781.1"/>
    </source>
</evidence>
<dbReference type="PROSITE" id="PS51194">
    <property type="entry name" value="HELICASE_CTER"/>
    <property type="match status" value="1"/>
</dbReference>
<keyword evidence="8" id="KW-1185">Reference proteome</keyword>
<keyword evidence="2" id="KW-0378">Hydrolase</keyword>
<dbReference type="Proteomes" id="UP000029859">
    <property type="component" value="Unassembled WGS sequence"/>
</dbReference>
<dbReference type="CDD" id="cd18795">
    <property type="entry name" value="SF2_C_Ski2"/>
    <property type="match status" value="1"/>
</dbReference>
<evidence type="ECO:0000313" key="8">
    <source>
        <dbReference type="Proteomes" id="UP000029859"/>
    </source>
</evidence>
<feature type="domain" description="Helicase C-terminal" evidence="6">
    <location>
        <begin position="427"/>
        <end position="585"/>
    </location>
</feature>
<dbReference type="GO" id="GO:0016787">
    <property type="term" value="F:hydrolase activity"/>
    <property type="evidence" value="ECO:0007669"/>
    <property type="project" value="UniProtKB-KW"/>
</dbReference>
<dbReference type="PANTHER" id="PTHR47961:SF1">
    <property type="entry name" value="ATP-DEPENDENT HELICASE MJ1401-RELATED"/>
    <property type="match status" value="1"/>
</dbReference>
<dbReference type="RefSeq" id="WP_048193937.1">
    <property type="nucleotide sequence ID" value="NZ_CAAGSM010000003.1"/>
</dbReference>
<dbReference type="Pfam" id="PF00271">
    <property type="entry name" value="Helicase_C"/>
    <property type="match status" value="1"/>
</dbReference>
<gene>
    <name evidence="7" type="ORF">LI82_05655</name>
</gene>
<feature type="domain" description="Helicase ATP-binding" evidence="5">
    <location>
        <begin position="227"/>
        <end position="402"/>
    </location>
</feature>
<dbReference type="InterPro" id="IPR043852">
    <property type="entry name" value="DUF5814"/>
</dbReference>